<reference evidence="3" key="1">
    <citation type="submission" date="2022-11" db="UniProtKB">
        <authorList>
            <consortium name="WormBaseParasite"/>
        </authorList>
    </citation>
    <scope>IDENTIFICATION</scope>
</reference>
<feature type="compositionally biased region" description="Low complexity" evidence="1">
    <location>
        <begin position="939"/>
        <end position="958"/>
    </location>
</feature>
<feature type="region of interest" description="Disordered" evidence="1">
    <location>
        <begin position="848"/>
        <end position="911"/>
    </location>
</feature>
<feature type="compositionally biased region" description="Basic and acidic residues" evidence="1">
    <location>
        <begin position="494"/>
        <end position="504"/>
    </location>
</feature>
<sequence length="1010" mass="114465">MGLFYDTKKYYETDSVSESDGNESVQAPPSETPATAPLPSEEPEAKYKPKQRRIDQKIIDLFGRLKNSLIRHDEAINQLDKLVRELCHQMMFAAIVELEHLKEVLKLVLFMKQILQIVKDEKEKVKHTIEHLSMQRKNIVGQIPVNISAVIAAEEKKLKILRIGQRKMKKDLFEITVAKEDADWTFLHFVENRNSSCAAYCRSMIEWLTQTVQSQPGDQVDKWEFINGHLNGGRVNWKIKQAIRDGFTFSNLEEIENNPSLATKYFYEPSLLIIRADAIMEWQARSEFIAVASNAMRNYAALSEAMDLDEINGYFNLFETENYLHPAIICTKNENKKFDNNFEHEMDKKNLNEKPSTDEHSSFVTQFVNKNVVYSKKSEEWHTKQIEQIIEDYSHKALMALTREERNRKMEVLMMAVFLREFYKSILPQNPDETQKKEAGANCRNIEEQLSEKEQKVKEQQKLLNQLKRTLKEAEKALEDAEMQEVNLTEAEREALAEQERMDAEQAELAADQPPVPPLQSATSDSDTDSSDDDSADVPSEVDSQRRNPRRHKRFDNAETPVERAMKQTKSINTQIGDAEAELKDRTSLRDEDAKALKKAKEYLKKIENSYQRGREMAKKIFVYLDKVRAQPDMTFRKVLEKMEGKCARTENDADAHFFNAAFLKWKDITLTTNVTNLPNYVTEEGTVRFAETSMERMLSVVQLEARREFQKVANRFLPQYLLLTKAMTEHEVRECARQMNWFHAVDVQIDPTKVDSNGTWLKNEGLRVGGFGSKSTTWLRTVPGLASGKLGPQPFQTGFATQFASNESGESFRSKASQTLAAAAATGDESEIEPYCSWAMGDTTASDMHNMDSDVMAGGRAHSTEIASSEEIVSSSEEKDQDDLKQPNYDSGSRSSRQNSFERQQSLSSQYDKRSLLGQHSDLPAEAVSSSSPQHTLSDSSSQYSLSSSKSIVRAPVRPAPPIPRHKAGSDTDTSVGSAKKIGKSAAGGGSGRSAVLKKKGLSARTPRH</sequence>
<dbReference type="Proteomes" id="UP000887572">
    <property type="component" value="Unplaced"/>
</dbReference>
<feature type="compositionally biased region" description="Polar residues" evidence="1">
    <location>
        <begin position="22"/>
        <end position="33"/>
    </location>
</feature>
<feature type="compositionally biased region" description="Polar residues" evidence="1">
    <location>
        <begin position="889"/>
        <end position="911"/>
    </location>
</feature>
<feature type="compositionally biased region" description="Polar residues" evidence="1">
    <location>
        <begin position="929"/>
        <end position="938"/>
    </location>
</feature>
<dbReference type="WBParaSite" id="Gr19_v10_g43.t1">
    <property type="protein sequence ID" value="Gr19_v10_g43.t1"/>
    <property type="gene ID" value="Gr19_v10_g43"/>
</dbReference>
<feature type="compositionally biased region" description="Low complexity" evidence="1">
    <location>
        <begin position="866"/>
        <end position="876"/>
    </location>
</feature>
<feature type="compositionally biased region" description="Acidic residues" evidence="1">
    <location>
        <begin position="526"/>
        <end position="536"/>
    </location>
</feature>
<dbReference type="AlphaFoldDB" id="A0A914HW25"/>
<feature type="region of interest" description="Disordered" evidence="1">
    <location>
        <begin position="494"/>
        <end position="570"/>
    </location>
</feature>
<name>A0A914HW25_GLORO</name>
<evidence type="ECO:0000256" key="1">
    <source>
        <dbReference type="SAM" id="MobiDB-lite"/>
    </source>
</evidence>
<feature type="region of interest" description="Disordered" evidence="1">
    <location>
        <begin position="13"/>
        <end position="51"/>
    </location>
</feature>
<evidence type="ECO:0000313" key="3">
    <source>
        <dbReference type="WBParaSite" id="Gr19_v10_g43.t1"/>
    </source>
</evidence>
<feature type="compositionally biased region" description="Basic and acidic residues" evidence="1">
    <location>
        <begin position="555"/>
        <end position="566"/>
    </location>
</feature>
<proteinExistence type="predicted"/>
<evidence type="ECO:0000313" key="2">
    <source>
        <dbReference type="Proteomes" id="UP000887572"/>
    </source>
</evidence>
<protein>
    <submittedName>
        <fullName evidence="3">Uncharacterized protein</fullName>
    </submittedName>
</protein>
<feature type="compositionally biased region" description="Basic and acidic residues" evidence="1">
    <location>
        <begin position="877"/>
        <end position="886"/>
    </location>
</feature>
<organism evidence="2 3">
    <name type="scientific">Globodera rostochiensis</name>
    <name type="common">Golden nematode worm</name>
    <name type="synonym">Heterodera rostochiensis</name>
    <dbReference type="NCBI Taxonomy" id="31243"/>
    <lineage>
        <taxon>Eukaryota</taxon>
        <taxon>Metazoa</taxon>
        <taxon>Ecdysozoa</taxon>
        <taxon>Nematoda</taxon>
        <taxon>Chromadorea</taxon>
        <taxon>Rhabditida</taxon>
        <taxon>Tylenchina</taxon>
        <taxon>Tylenchomorpha</taxon>
        <taxon>Tylenchoidea</taxon>
        <taxon>Heteroderidae</taxon>
        <taxon>Heteroderinae</taxon>
        <taxon>Globodera</taxon>
    </lineage>
</organism>
<feature type="region of interest" description="Disordered" evidence="1">
    <location>
        <begin position="924"/>
        <end position="1010"/>
    </location>
</feature>
<keyword evidence="2" id="KW-1185">Reference proteome</keyword>
<feature type="compositionally biased region" description="Basic residues" evidence="1">
    <location>
        <begin position="997"/>
        <end position="1010"/>
    </location>
</feature>
<accession>A0A914HW25</accession>